<dbReference type="Pfam" id="PF01261">
    <property type="entry name" value="AP_endonuc_2"/>
    <property type="match status" value="1"/>
</dbReference>
<dbReference type="RefSeq" id="WP_145351528.1">
    <property type="nucleotide sequence ID" value="NZ_CP036262.1"/>
</dbReference>
<keyword evidence="2" id="KW-0413">Isomerase</keyword>
<dbReference type="EMBL" id="CP036262">
    <property type="protein sequence ID" value="QDS93344.1"/>
    <property type="molecule type" value="Genomic_DNA"/>
</dbReference>
<dbReference type="InterPro" id="IPR050312">
    <property type="entry name" value="IolE/XylAMocC-like"/>
</dbReference>
<protein>
    <submittedName>
        <fullName evidence="2">D-tagatose 3-epimerase</fullName>
        <ecNumber evidence="2">5.3.1.-</ecNumber>
    </submittedName>
</protein>
<sequence length="271" mass="29903">MKFAICNETFGDWPLEKAARYAVEAGYTGWEVAPFMLTDDLFGYSAEQRIEYRQVVEEAGLDIIALHWLLAKTEGLHLTSDDVDVRKKTADYLCELARLCRDLGGKILVLGSPQQRNFPESMSEQQAMDNAAEVLQTVVPTLCDTDTRIALEPLGPAEGNFLNTAAAARDLAARLDGDSIGIHLDVKAMSSEAIPIPQIIKETGDQILHFHANDPNRLGPGMGEVKFEPIFAALEEIKYDGWVSVEVFDYEPGVDRLVKGSIDYMKGLLPA</sequence>
<dbReference type="SUPFAM" id="SSF51658">
    <property type="entry name" value="Xylose isomerase-like"/>
    <property type="match status" value="1"/>
</dbReference>
<evidence type="ECO:0000259" key="1">
    <source>
        <dbReference type="Pfam" id="PF01261"/>
    </source>
</evidence>
<accession>A0A517MEM3</accession>
<reference evidence="2 3" key="1">
    <citation type="submission" date="2019-02" db="EMBL/GenBank/DDBJ databases">
        <title>Deep-cultivation of Planctomycetes and their phenomic and genomic characterization uncovers novel biology.</title>
        <authorList>
            <person name="Wiegand S."/>
            <person name="Jogler M."/>
            <person name="Boedeker C."/>
            <person name="Pinto D."/>
            <person name="Vollmers J."/>
            <person name="Rivas-Marin E."/>
            <person name="Kohn T."/>
            <person name="Peeters S.H."/>
            <person name="Heuer A."/>
            <person name="Rast P."/>
            <person name="Oberbeckmann S."/>
            <person name="Bunk B."/>
            <person name="Jeske O."/>
            <person name="Meyerdierks A."/>
            <person name="Storesund J.E."/>
            <person name="Kallscheuer N."/>
            <person name="Luecker S."/>
            <person name="Lage O.M."/>
            <person name="Pohl T."/>
            <person name="Merkel B.J."/>
            <person name="Hornburger P."/>
            <person name="Mueller R.-W."/>
            <person name="Bruemmer F."/>
            <person name="Labrenz M."/>
            <person name="Spormann A.M."/>
            <person name="Op den Camp H."/>
            <person name="Overmann J."/>
            <person name="Amann R."/>
            <person name="Jetten M.S.M."/>
            <person name="Mascher T."/>
            <person name="Medema M.H."/>
            <person name="Devos D.P."/>
            <person name="Kaster A.-K."/>
            <person name="Ovreas L."/>
            <person name="Rohde M."/>
            <person name="Galperin M.Y."/>
            <person name="Jogler C."/>
        </authorList>
    </citation>
    <scope>NUCLEOTIDE SEQUENCE [LARGE SCALE GENOMIC DNA]</scope>
    <source>
        <strain evidence="2 3">FF011L</strain>
    </source>
</reference>
<dbReference type="InterPro" id="IPR036237">
    <property type="entry name" value="Xyl_isomerase-like_sf"/>
</dbReference>
<dbReference type="Gene3D" id="3.20.20.150">
    <property type="entry name" value="Divalent-metal-dependent TIM barrel enzymes"/>
    <property type="match status" value="1"/>
</dbReference>
<dbReference type="OrthoDB" id="9779184at2"/>
<name>A0A517MEM3_9BACT</name>
<dbReference type="AlphaFoldDB" id="A0A517MEM3"/>
<keyword evidence="3" id="KW-1185">Reference proteome</keyword>
<proteinExistence type="predicted"/>
<dbReference type="KEGG" id="rml:FF011L_21070"/>
<dbReference type="Proteomes" id="UP000320672">
    <property type="component" value="Chromosome"/>
</dbReference>
<dbReference type="EC" id="5.3.1.-" evidence="2"/>
<dbReference type="GO" id="GO:0016853">
    <property type="term" value="F:isomerase activity"/>
    <property type="evidence" value="ECO:0007669"/>
    <property type="project" value="UniProtKB-KW"/>
</dbReference>
<dbReference type="PANTHER" id="PTHR12110">
    <property type="entry name" value="HYDROXYPYRUVATE ISOMERASE"/>
    <property type="match status" value="1"/>
</dbReference>
<feature type="domain" description="Xylose isomerase-like TIM barrel" evidence="1">
    <location>
        <begin position="20"/>
        <end position="266"/>
    </location>
</feature>
<organism evidence="2 3">
    <name type="scientific">Roseimaritima multifibrata</name>
    <dbReference type="NCBI Taxonomy" id="1930274"/>
    <lineage>
        <taxon>Bacteria</taxon>
        <taxon>Pseudomonadati</taxon>
        <taxon>Planctomycetota</taxon>
        <taxon>Planctomycetia</taxon>
        <taxon>Pirellulales</taxon>
        <taxon>Pirellulaceae</taxon>
        <taxon>Roseimaritima</taxon>
    </lineage>
</organism>
<dbReference type="InterPro" id="IPR013022">
    <property type="entry name" value="Xyl_isomerase-like_TIM-brl"/>
</dbReference>
<gene>
    <name evidence="2" type="ORF">FF011L_21070</name>
</gene>
<evidence type="ECO:0000313" key="2">
    <source>
        <dbReference type="EMBL" id="QDS93344.1"/>
    </source>
</evidence>
<evidence type="ECO:0000313" key="3">
    <source>
        <dbReference type="Proteomes" id="UP000320672"/>
    </source>
</evidence>
<dbReference type="PANTHER" id="PTHR12110:SF21">
    <property type="entry name" value="XYLOSE ISOMERASE-LIKE TIM BARREL DOMAIN-CONTAINING PROTEIN"/>
    <property type="match status" value="1"/>
</dbReference>